<dbReference type="OrthoDB" id="7028976at2"/>
<protein>
    <submittedName>
        <fullName evidence="2">Uncharacterized protein</fullName>
    </submittedName>
</protein>
<proteinExistence type="predicted"/>
<reference evidence="2 3" key="1">
    <citation type="submission" date="2019-10" db="EMBL/GenBank/DDBJ databases">
        <title>Evaluation of single-gene subtyping targets for Pseudomonas.</title>
        <authorList>
            <person name="Reichler S.J."/>
            <person name="Orsi R.H."/>
            <person name="Wiedmann M."/>
            <person name="Martin N.H."/>
            <person name="Murphy S.I."/>
        </authorList>
    </citation>
    <scope>NUCLEOTIDE SEQUENCE [LARGE SCALE GENOMIC DNA]</scope>
    <source>
        <strain evidence="2 3">FSL R10-2107</strain>
    </source>
</reference>
<accession>A0A0J6I662</accession>
<gene>
    <name evidence="2" type="ORF">GHO30_12290</name>
</gene>
<feature type="compositionally biased region" description="Polar residues" evidence="1">
    <location>
        <begin position="59"/>
        <end position="70"/>
    </location>
</feature>
<organism evidence="2 3">
    <name type="scientific">Pseudomonas helleri</name>
    <dbReference type="NCBI Taxonomy" id="1608996"/>
    <lineage>
        <taxon>Bacteria</taxon>
        <taxon>Pseudomonadati</taxon>
        <taxon>Pseudomonadota</taxon>
        <taxon>Gammaproteobacteria</taxon>
        <taxon>Pseudomonadales</taxon>
        <taxon>Pseudomonadaceae</taxon>
        <taxon>Pseudomonas</taxon>
    </lineage>
</organism>
<sequence>MAGLTKEQKAVKALRDKAVELSGLSVEDFDKLGEQERADWAKSAQDALNLKAANAQLTSGQAAASVTKSNPKTKEDEPDYSGLVKVKQGAGELYVHPTCLEDHQRLGWQVEDLPKA</sequence>
<dbReference type="RefSeq" id="WP_048371857.1">
    <property type="nucleotide sequence ID" value="NZ_JBQDLT010000014.1"/>
</dbReference>
<name>A0A0J6I662_9PSED</name>
<dbReference type="EMBL" id="WIVX01000050">
    <property type="protein sequence ID" value="MQU32163.1"/>
    <property type="molecule type" value="Genomic_DNA"/>
</dbReference>
<dbReference type="STRING" id="1608996.TU84_19310"/>
<dbReference type="AlphaFoldDB" id="A0A0J6I662"/>
<feature type="region of interest" description="Disordered" evidence="1">
    <location>
        <begin position="59"/>
        <end position="81"/>
    </location>
</feature>
<evidence type="ECO:0000313" key="3">
    <source>
        <dbReference type="Proteomes" id="UP000470186"/>
    </source>
</evidence>
<evidence type="ECO:0000313" key="2">
    <source>
        <dbReference type="EMBL" id="MQU32163.1"/>
    </source>
</evidence>
<dbReference type="Proteomes" id="UP000470186">
    <property type="component" value="Unassembled WGS sequence"/>
</dbReference>
<keyword evidence="3" id="KW-1185">Reference proteome</keyword>
<evidence type="ECO:0000256" key="1">
    <source>
        <dbReference type="SAM" id="MobiDB-lite"/>
    </source>
</evidence>
<comment type="caution">
    <text evidence="2">The sequence shown here is derived from an EMBL/GenBank/DDBJ whole genome shotgun (WGS) entry which is preliminary data.</text>
</comment>